<organism evidence="2 3">
    <name type="scientific">Spirosoma radiotolerans</name>
    <dbReference type="NCBI Taxonomy" id="1379870"/>
    <lineage>
        <taxon>Bacteria</taxon>
        <taxon>Pseudomonadati</taxon>
        <taxon>Bacteroidota</taxon>
        <taxon>Cytophagia</taxon>
        <taxon>Cytophagales</taxon>
        <taxon>Cytophagaceae</taxon>
        <taxon>Spirosoma</taxon>
    </lineage>
</organism>
<dbReference type="HOGENOM" id="CLU_2156780_0_0_10"/>
<dbReference type="Proteomes" id="UP000033054">
    <property type="component" value="Chromosome"/>
</dbReference>
<dbReference type="STRING" id="1379870.SD10_26365"/>
<evidence type="ECO:0000313" key="2">
    <source>
        <dbReference type="EMBL" id="AKD57901.1"/>
    </source>
</evidence>
<sequence>MPQSFWYFAGAIHNSKYQLINYPMNSLTRLCIAASLISLAACSTPASEGVVLVFNDPNPQWGYASGRVVDWQNKPIEGAKSTINNTGGVVWSITYSAIPTPLASSVRVAVY</sequence>
<dbReference type="KEGG" id="srd:SD10_26365"/>
<evidence type="ECO:0000256" key="1">
    <source>
        <dbReference type="SAM" id="SignalP"/>
    </source>
</evidence>
<feature type="signal peptide" evidence="1">
    <location>
        <begin position="1"/>
        <end position="40"/>
    </location>
</feature>
<accession>A0A0E3VAA4</accession>
<evidence type="ECO:0000313" key="3">
    <source>
        <dbReference type="Proteomes" id="UP000033054"/>
    </source>
</evidence>
<dbReference type="EMBL" id="CP010429">
    <property type="protein sequence ID" value="AKD57901.1"/>
    <property type="molecule type" value="Genomic_DNA"/>
</dbReference>
<feature type="chain" id="PRO_5002413945" evidence="1">
    <location>
        <begin position="41"/>
        <end position="111"/>
    </location>
</feature>
<dbReference type="PATRIC" id="fig|1379870.5.peg.5695"/>
<reference evidence="2 3" key="1">
    <citation type="journal article" date="2014" name="Curr. Microbiol.">
        <title>Spirosoma radiotolerans sp. nov., a gamma-radiation-resistant bacterium isolated from gamma ray-irradiated soil.</title>
        <authorList>
            <person name="Lee J.J."/>
            <person name="Srinivasan S."/>
            <person name="Lim S."/>
            <person name="Joe M."/>
            <person name="Im S."/>
            <person name="Bae S.I."/>
            <person name="Park K.R."/>
            <person name="Han J.H."/>
            <person name="Park S.H."/>
            <person name="Joo B.M."/>
            <person name="Park S.J."/>
            <person name="Kim M.K."/>
        </authorList>
    </citation>
    <scope>NUCLEOTIDE SEQUENCE [LARGE SCALE GENOMIC DNA]</scope>
    <source>
        <strain evidence="2 3">DG5A</strain>
    </source>
</reference>
<name>A0A0E3VAA4_9BACT</name>
<keyword evidence="1" id="KW-0732">Signal</keyword>
<protein>
    <submittedName>
        <fullName evidence="2">Uncharacterized protein</fullName>
    </submittedName>
</protein>
<gene>
    <name evidence="2" type="ORF">SD10_26365</name>
</gene>
<keyword evidence="3" id="KW-1185">Reference proteome</keyword>
<dbReference type="AlphaFoldDB" id="A0A0E3VAA4"/>
<proteinExistence type="predicted"/>